<sequence>MFILGTAAAAAISGVVTYLVTRGMDAALHRRKENPQDHFQVQIDKLREEFLSVVKAASDE</sequence>
<evidence type="ECO:0000313" key="1">
    <source>
        <dbReference type="EMBL" id="HHO58183.1"/>
    </source>
</evidence>
<comment type="caution">
    <text evidence="1">The sequence shown here is derived from an EMBL/GenBank/DDBJ whole genome shotgun (WGS) entry which is preliminary data.</text>
</comment>
<dbReference type="EMBL" id="DRNZ01000209">
    <property type="protein sequence ID" value="HHO58183.1"/>
    <property type="molecule type" value="Genomic_DNA"/>
</dbReference>
<reference evidence="1" key="1">
    <citation type="journal article" date="2020" name="mSystems">
        <title>Genome- and Community-Level Interaction Insights into Carbon Utilization and Element Cycling Functions of Hydrothermarchaeota in Hydrothermal Sediment.</title>
        <authorList>
            <person name="Zhou Z."/>
            <person name="Liu Y."/>
            <person name="Xu W."/>
            <person name="Pan J."/>
            <person name="Luo Z.H."/>
            <person name="Li M."/>
        </authorList>
    </citation>
    <scope>NUCLEOTIDE SEQUENCE [LARGE SCALE GENOMIC DNA]</scope>
    <source>
        <strain evidence="1">HyVt-523</strain>
    </source>
</reference>
<gene>
    <name evidence="1" type="ORF">ENJ85_03325</name>
</gene>
<dbReference type="Proteomes" id="UP000886105">
    <property type="component" value="Unassembled WGS sequence"/>
</dbReference>
<accession>A0A7C5SP89</accession>
<proteinExistence type="predicted"/>
<name>A0A7C5SP89_9DEIN</name>
<dbReference type="AlphaFoldDB" id="A0A7C5SP89"/>
<organism evidence="1">
    <name type="scientific">Oceanithermus profundus</name>
    <dbReference type="NCBI Taxonomy" id="187137"/>
    <lineage>
        <taxon>Bacteria</taxon>
        <taxon>Thermotogati</taxon>
        <taxon>Deinococcota</taxon>
        <taxon>Deinococci</taxon>
        <taxon>Thermales</taxon>
        <taxon>Thermaceae</taxon>
        <taxon>Oceanithermus</taxon>
    </lineage>
</organism>
<protein>
    <submittedName>
        <fullName evidence="1">Uncharacterized protein</fullName>
    </submittedName>
</protein>